<dbReference type="Proteomes" id="UP001280121">
    <property type="component" value="Unassembled WGS sequence"/>
</dbReference>
<gene>
    <name evidence="1" type="ORF">Ddye_009602</name>
</gene>
<accession>A0AAD9XBQ1</accession>
<evidence type="ECO:0008006" key="3">
    <source>
        <dbReference type="Google" id="ProtNLM"/>
    </source>
</evidence>
<comment type="caution">
    <text evidence="1">The sequence shown here is derived from an EMBL/GenBank/DDBJ whole genome shotgun (WGS) entry which is preliminary data.</text>
</comment>
<reference evidence="1" key="1">
    <citation type="journal article" date="2023" name="Plant J.">
        <title>Genome sequences and population genomics provide insights into the demographic history, inbreeding, and mutation load of two 'living fossil' tree species of Dipteronia.</title>
        <authorList>
            <person name="Feng Y."/>
            <person name="Comes H.P."/>
            <person name="Chen J."/>
            <person name="Zhu S."/>
            <person name="Lu R."/>
            <person name="Zhang X."/>
            <person name="Li P."/>
            <person name="Qiu J."/>
            <person name="Olsen K.M."/>
            <person name="Qiu Y."/>
        </authorList>
    </citation>
    <scope>NUCLEOTIDE SEQUENCE</scope>
    <source>
        <strain evidence="1">KIB01</strain>
    </source>
</reference>
<dbReference type="EMBL" id="JANJYI010000003">
    <property type="protein sequence ID" value="KAK2656550.1"/>
    <property type="molecule type" value="Genomic_DNA"/>
</dbReference>
<name>A0AAD9XBQ1_9ROSI</name>
<organism evidence="1 2">
    <name type="scientific">Dipteronia dyeriana</name>
    <dbReference type="NCBI Taxonomy" id="168575"/>
    <lineage>
        <taxon>Eukaryota</taxon>
        <taxon>Viridiplantae</taxon>
        <taxon>Streptophyta</taxon>
        <taxon>Embryophyta</taxon>
        <taxon>Tracheophyta</taxon>
        <taxon>Spermatophyta</taxon>
        <taxon>Magnoliopsida</taxon>
        <taxon>eudicotyledons</taxon>
        <taxon>Gunneridae</taxon>
        <taxon>Pentapetalae</taxon>
        <taxon>rosids</taxon>
        <taxon>malvids</taxon>
        <taxon>Sapindales</taxon>
        <taxon>Sapindaceae</taxon>
        <taxon>Hippocastanoideae</taxon>
        <taxon>Acereae</taxon>
        <taxon>Dipteronia</taxon>
    </lineage>
</organism>
<protein>
    <recommendedName>
        <fullName evidence="3">Transposase</fullName>
    </recommendedName>
</protein>
<evidence type="ECO:0000313" key="1">
    <source>
        <dbReference type="EMBL" id="KAK2656550.1"/>
    </source>
</evidence>
<dbReference type="AlphaFoldDB" id="A0AAD9XBQ1"/>
<sequence length="113" mass="13561">MKKQFHRKDVAAIMDKAARSYTELKYNLHMEELHNLHQNAYDYVNDTSPHNWSRVHCLKRRYSVMTTNVAECINSSLKFTRQLPMLTLADFIRNMIQRWFMIFIELHSPCVIN</sequence>
<proteinExistence type="predicted"/>
<evidence type="ECO:0000313" key="2">
    <source>
        <dbReference type="Proteomes" id="UP001280121"/>
    </source>
</evidence>
<keyword evidence="2" id="KW-1185">Reference proteome</keyword>